<dbReference type="InterPro" id="IPR011050">
    <property type="entry name" value="Pectin_lyase_fold/virulence"/>
</dbReference>
<name>A0A2T7Q100_POMCA</name>
<protein>
    <recommendedName>
        <fullName evidence="4">Endo-polygalacturonase</fullName>
    </recommendedName>
</protein>
<evidence type="ECO:0000256" key="1">
    <source>
        <dbReference type="SAM" id="SignalP"/>
    </source>
</evidence>
<keyword evidence="1" id="KW-0732">Signal</keyword>
<dbReference type="OMA" id="MVGAWIY"/>
<dbReference type="AlphaFoldDB" id="A0A2T7Q100"/>
<dbReference type="OrthoDB" id="6075671at2759"/>
<organism evidence="2 3">
    <name type="scientific">Pomacea canaliculata</name>
    <name type="common">Golden apple snail</name>
    <dbReference type="NCBI Taxonomy" id="400727"/>
    <lineage>
        <taxon>Eukaryota</taxon>
        <taxon>Metazoa</taxon>
        <taxon>Spiralia</taxon>
        <taxon>Lophotrochozoa</taxon>
        <taxon>Mollusca</taxon>
        <taxon>Gastropoda</taxon>
        <taxon>Caenogastropoda</taxon>
        <taxon>Architaenioglossa</taxon>
        <taxon>Ampullarioidea</taxon>
        <taxon>Ampullariidae</taxon>
        <taxon>Pomacea</taxon>
    </lineage>
</organism>
<evidence type="ECO:0008006" key="4">
    <source>
        <dbReference type="Google" id="ProtNLM"/>
    </source>
</evidence>
<evidence type="ECO:0000313" key="3">
    <source>
        <dbReference type="Proteomes" id="UP000245119"/>
    </source>
</evidence>
<keyword evidence="3" id="KW-1185">Reference proteome</keyword>
<evidence type="ECO:0000313" key="2">
    <source>
        <dbReference type="EMBL" id="PVD39338.1"/>
    </source>
</evidence>
<accession>A0A2T7Q100</accession>
<dbReference type="InterPro" id="IPR012334">
    <property type="entry name" value="Pectin_lyas_fold"/>
</dbReference>
<feature type="chain" id="PRO_5015706096" description="Endo-polygalacturonase" evidence="1">
    <location>
        <begin position="21"/>
        <end position="485"/>
    </location>
</feature>
<comment type="caution">
    <text evidence="2">The sequence shown here is derived from an EMBL/GenBank/DDBJ whole genome shotgun (WGS) entry which is preliminary data.</text>
</comment>
<proteinExistence type="predicted"/>
<dbReference type="EMBL" id="PZQS01000001">
    <property type="protein sequence ID" value="PVD39338.1"/>
    <property type="molecule type" value="Genomic_DNA"/>
</dbReference>
<reference evidence="2 3" key="1">
    <citation type="submission" date="2018-04" db="EMBL/GenBank/DDBJ databases">
        <title>The genome of golden apple snail Pomacea canaliculata provides insight into stress tolerance and invasive adaptation.</title>
        <authorList>
            <person name="Liu C."/>
            <person name="Liu B."/>
            <person name="Ren Y."/>
            <person name="Zhang Y."/>
            <person name="Wang H."/>
            <person name="Li S."/>
            <person name="Jiang F."/>
            <person name="Yin L."/>
            <person name="Zhang G."/>
            <person name="Qian W."/>
            <person name="Fan W."/>
        </authorList>
    </citation>
    <scope>NUCLEOTIDE SEQUENCE [LARGE SCALE GENOMIC DNA]</scope>
    <source>
        <strain evidence="2">SZHN2017</strain>
        <tissue evidence="2">Muscle</tissue>
    </source>
</reference>
<gene>
    <name evidence="2" type="ORF">C0Q70_01968</name>
</gene>
<dbReference type="Proteomes" id="UP000245119">
    <property type="component" value="Linkage Group LG1"/>
</dbReference>
<dbReference type="STRING" id="400727.A0A2T7Q100"/>
<dbReference type="SUPFAM" id="SSF51126">
    <property type="entry name" value="Pectin lyase-like"/>
    <property type="match status" value="1"/>
</dbReference>
<dbReference type="Gene3D" id="2.160.20.10">
    <property type="entry name" value="Single-stranded right-handed beta-helix, Pectin lyase-like"/>
    <property type="match status" value="1"/>
</dbReference>
<feature type="signal peptide" evidence="1">
    <location>
        <begin position="1"/>
        <end position="20"/>
    </location>
</feature>
<sequence>MSGVRSVVVLLLAIAPVINCNLIVYPAANGAPTSNKFQVYLTQDGQQKQSHVYITTSDHRTTEASHVKGGRSMSWTSFAFTGGKVTVEVHTSRDFKNCIVRPKSYGYSCRRSGSKVAVFDVTANTKMMSVEFDYDYGSNTGGPDITDKLMVFADPPETSQPSKTDPSVLYYDVGVHNLNGQVALNNTIKEVYLAPGAFVKGGFKSTATHPVKIHGRGVLDNRDYKWRDSRFSWAAINLDAGNMHILEGITISDPCYYYVRALSNGNTIKNIKMVGAWIYNTNGVSVGANSIVSDCFIHANDDAIKLHAKNVEVTRCVVWQAQNGAVIQTGWWESQTAQNILVSHIDIIHTDWCTFKGSSCHLSENDAVFNNAGDTKSIDISTMVLQDIRVEGTCPRVFYWKMASGASGTMRMIRFVNWSIESQPDQDSLHNEIAGTGSTGHVSDLQFVNFRIGGHCASTAAAADFILDTRTTSSITFSCGSDPVG</sequence>